<evidence type="ECO:0000256" key="6">
    <source>
        <dbReference type="ARBA" id="ARBA00023065"/>
    </source>
</evidence>
<keyword evidence="4 10" id="KW-0812">Transmembrane</keyword>
<protein>
    <submittedName>
        <fullName evidence="12">Two-pore potassium channel 5</fullName>
    </submittedName>
</protein>
<evidence type="ECO:0000256" key="2">
    <source>
        <dbReference type="ARBA" id="ARBA00010159"/>
    </source>
</evidence>
<name>A0AAP0G7V8_9ASPA</name>
<gene>
    <name evidence="12" type="primary">TPK5</name>
    <name evidence="12" type="ORF">KSP39_PZI008727</name>
</gene>
<dbReference type="Proteomes" id="UP001418222">
    <property type="component" value="Unassembled WGS sequence"/>
</dbReference>
<evidence type="ECO:0000313" key="12">
    <source>
        <dbReference type="EMBL" id="KAK8942855.1"/>
    </source>
</evidence>
<keyword evidence="7 10" id="KW-0472">Membrane</keyword>
<keyword evidence="3" id="KW-0813">Transport</keyword>
<evidence type="ECO:0000256" key="4">
    <source>
        <dbReference type="ARBA" id="ARBA00022692"/>
    </source>
</evidence>
<keyword evidence="13" id="KW-1185">Reference proteome</keyword>
<comment type="caution">
    <text evidence="12">The sequence shown here is derived from an EMBL/GenBank/DDBJ whole genome shotgun (WGS) entry which is preliminary data.</text>
</comment>
<feature type="transmembrane region" description="Helical" evidence="10">
    <location>
        <begin position="251"/>
        <end position="273"/>
    </location>
</feature>
<sequence>MTSSGDMDCTQTHLTSGLREAQPPTNSTGHFENPVHLPSYGDIDIETPSPTSGVKETLPPTHFSDHISTSNQPPANEPIPPSSSPFPPDSDPCWTQAIFHRSNSFKDRNIKQAQNHDLANEKKNIWLTLSSYPPALICCLLLLFLYVLLAILIHALNPKGFSGFVTHPIVDTLYFHVVSVCTAGYGDIVPLTSSTKIMSCLFALIGVGIINTLFSSFISLILDLQKRLLRDYGVHRVAAYAFDFKTGQMKIHAYVGFIFIIFTVLVALGVVGIQFLEKLKLIDSLYLAIMSVTTMGYGDFSFKNISGRIFAIIWLPFSTFLVGVTYLVIVPTIIKRHNQQSVLQRPFALRDFTLVGMNHEGHVREADYILHALLVSEAISEEDILRCRGMFRELDPCNMGWIALKDNAVQV</sequence>
<evidence type="ECO:0000256" key="3">
    <source>
        <dbReference type="ARBA" id="ARBA00022448"/>
    </source>
</evidence>
<feature type="transmembrane region" description="Helical" evidence="10">
    <location>
        <begin position="132"/>
        <end position="153"/>
    </location>
</feature>
<dbReference type="InterPro" id="IPR013099">
    <property type="entry name" value="K_chnl_dom"/>
</dbReference>
<evidence type="ECO:0000256" key="10">
    <source>
        <dbReference type="SAM" id="Phobius"/>
    </source>
</evidence>
<dbReference type="GO" id="GO:0015271">
    <property type="term" value="F:outward rectifier potassium channel activity"/>
    <property type="evidence" value="ECO:0007669"/>
    <property type="project" value="TreeGrafter"/>
</dbReference>
<evidence type="ECO:0000256" key="1">
    <source>
        <dbReference type="ARBA" id="ARBA00004141"/>
    </source>
</evidence>
<proteinExistence type="inferred from homology"/>
<feature type="transmembrane region" description="Helical" evidence="10">
    <location>
        <begin position="308"/>
        <end position="329"/>
    </location>
</feature>
<feature type="transmembrane region" description="Helical" evidence="10">
    <location>
        <begin position="200"/>
        <end position="222"/>
    </location>
</feature>
<feature type="domain" description="Potassium channel" evidence="11">
    <location>
        <begin position="142"/>
        <end position="221"/>
    </location>
</feature>
<feature type="compositionally biased region" description="Pro residues" evidence="9">
    <location>
        <begin position="75"/>
        <end position="88"/>
    </location>
</feature>
<organism evidence="12 13">
    <name type="scientific">Platanthera zijinensis</name>
    <dbReference type="NCBI Taxonomy" id="2320716"/>
    <lineage>
        <taxon>Eukaryota</taxon>
        <taxon>Viridiplantae</taxon>
        <taxon>Streptophyta</taxon>
        <taxon>Embryophyta</taxon>
        <taxon>Tracheophyta</taxon>
        <taxon>Spermatophyta</taxon>
        <taxon>Magnoliopsida</taxon>
        <taxon>Liliopsida</taxon>
        <taxon>Asparagales</taxon>
        <taxon>Orchidaceae</taxon>
        <taxon>Orchidoideae</taxon>
        <taxon>Orchideae</taxon>
        <taxon>Orchidinae</taxon>
        <taxon>Platanthera</taxon>
    </lineage>
</organism>
<feature type="compositionally biased region" description="Polar residues" evidence="9">
    <location>
        <begin position="1"/>
        <end position="15"/>
    </location>
</feature>
<dbReference type="Gene3D" id="1.10.287.70">
    <property type="match status" value="2"/>
</dbReference>
<dbReference type="Pfam" id="PF07885">
    <property type="entry name" value="Ion_trans_2"/>
    <property type="match status" value="2"/>
</dbReference>
<dbReference type="GO" id="GO:0005886">
    <property type="term" value="C:plasma membrane"/>
    <property type="evidence" value="ECO:0007669"/>
    <property type="project" value="TreeGrafter"/>
</dbReference>
<reference evidence="12 13" key="1">
    <citation type="journal article" date="2022" name="Nat. Plants">
        <title>Genomes of leafy and leafless Platanthera orchids illuminate the evolution of mycoheterotrophy.</title>
        <authorList>
            <person name="Li M.H."/>
            <person name="Liu K.W."/>
            <person name="Li Z."/>
            <person name="Lu H.C."/>
            <person name="Ye Q.L."/>
            <person name="Zhang D."/>
            <person name="Wang J.Y."/>
            <person name="Li Y.F."/>
            <person name="Zhong Z.M."/>
            <person name="Liu X."/>
            <person name="Yu X."/>
            <person name="Liu D.K."/>
            <person name="Tu X.D."/>
            <person name="Liu B."/>
            <person name="Hao Y."/>
            <person name="Liao X.Y."/>
            <person name="Jiang Y.T."/>
            <person name="Sun W.H."/>
            <person name="Chen J."/>
            <person name="Chen Y.Q."/>
            <person name="Ai Y."/>
            <person name="Zhai J.W."/>
            <person name="Wu S.S."/>
            <person name="Zhou Z."/>
            <person name="Hsiao Y.Y."/>
            <person name="Wu W.L."/>
            <person name="Chen Y.Y."/>
            <person name="Lin Y.F."/>
            <person name="Hsu J.L."/>
            <person name="Li C.Y."/>
            <person name="Wang Z.W."/>
            <person name="Zhao X."/>
            <person name="Zhong W.Y."/>
            <person name="Ma X.K."/>
            <person name="Ma L."/>
            <person name="Huang J."/>
            <person name="Chen G.Z."/>
            <person name="Huang M.Z."/>
            <person name="Huang L."/>
            <person name="Peng D.H."/>
            <person name="Luo Y.B."/>
            <person name="Zou S.Q."/>
            <person name="Chen S.P."/>
            <person name="Lan S."/>
            <person name="Tsai W.C."/>
            <person name="Van de Peer Y."/>
            <person name="Liu Z.J."/>
        </authorList>
    </citation>
    <scope>NUCLEOTIDE SEQUENCE [LARGE SCALE GENOMIC DNA]</scope>
    <source>
        <strain evidence="12">Lor287</strain>
    </source>
</reference>
<dbReference type="PANTHER" id="PTHR11003:SF282">
    <property type="entry name" value="TWO-PORE POTASSIUM CHANNEL 3"/>
    <property type="match status" value="1"/>
</dbReference>
<dbReference type="GO" id="GO:0030322">
    <property type="term" value="P:stabilization of membrane potential"/>
    <property type="evidence" value="ECO:0007669"/>
    <property type="project" value="TreeGrafter"/>
</dbReference>
<dbReference type="GO" id="GO:0009705">
    <property type="term" value="C:plant-type vacuole membrane"/>
    <property type="evidence" value="ECO:0007669"/>
    <property type="project" value="TreeGrafter"/>
</dbReference>
<dbReference type="InterPro" id="IPR003280">
    <property type="entry name" value="2pore_dom_K_chnl"/>
</dbReference>
<dbReference type="PANTHER" id="PTHR11003">
    <property type="entry name" value="POTASSIUM CHANNEL, SUBFAMILY K"/>
    <property type="match status" value="1"/>
</dbReference>
<dbReference type="EMBL" id="JBBWWQ010000007">
    <property type="protein sequence ID" value="KAK8942855.1"/>
    <property type="molecule type" value="Genomic_DNA"/>
</dbReference>
<accession>A0AAP0G7V8</accession>
<keyword evidence="8 12" id="KW-0407">Ion channel</keyword>
<comment type="similarity">
    <text evidence="2">Belongs to the two pore domain potassium channel (TC 1.A.1.7) family.</text>
</comment>
<dbReference type="AlphaFoldDB" id="A0AAP0G7V8"/>
<evidence type="ECO:0000256" key="8">
    <source>
        <dbReference type="ARBA" id="ARBA00023303"/>
    </source>
</evidence>
<keyword evidence="6" id="KW-0406">Ion transport</keyword>
<dbReference type="PRINTS" id="PR01333">
    <property type="entry name" value="2POREKCHANEL"/>
</dbReference>
<feature type="domain" description="Potassium channel" evidence="11">
    <location>
        <begin position="261"/>
        <end position="330"/>
    </location>
</feature>
<dbReference type="SUPFAM" id="SSF81324">
    <property type="entry name" value="Voltage-gated potassium channels"/>
    <property type="match status" value="2"/>
</dbReference>
<evidence type="ECO:0000256" key="9">
    <source>
        <dbReference type="SAM" id="MobiDB-lite"/>
    </source>
</evidence>
<feature type="region of interest" description="Disordered" evidence="9">
    <location>
        <begin position="1"/>
        <end position="88"/>
    </location>
</feature>
<comment type="subcellular location">
    <subcellularLocation>
        <location evidence="1">Membrane</location>
        <topology evidence="1">Multi-pass membrane protein</topology>
    </subcellularLocation>
</comment>
<evidence type="ECO:0000256" key="5">
    <source>
        <dbReference type="ARBA" id="ARBA00022989"/>
    </source>
</evidence>
<evidence type="ECO:0000313" key="13">
    <source>
        <dbReference type="Proteomes" id="UP001418222"/>
    </source>
</evidence>
<evidence type="ECO:0000259" key="11">
    <source>
        <dbReference type="Pfam" id="PF07885"/>
    </source>
</evidence>
<keyword evidence="5 10" id="KW-1133">Transmembrane helix</keyword>
<dbReference type="GO" id="GO:0022841">
    <property type="term" value="F:potassium ion leak channel activity"/>
    <property type="evidence" value="ECO:0007669"/>
    <property type="project" value="TreeGrafter"/>
</dbReference>
<evidence type="ECO:0000256" key="7">
    <source>
        <dbReference type="ARBA" id="ARBA00023136"/>
    </source>
</evidence>